<feature type="region of interest" description="Disordered" evidence="1">
    <location>
        <begin position="47"/>
        <end position="74"/>
    </location>
</feature>
<dbReference type="EMBL" id="CP117884">
    <property type="protein sequence ID" value="WDF83623.1"/>
    <property type="molecule type" value="Genomic_DNA"/>
</dbReference>
<evidence type="ECO:0000256" key="1">
    <source>
        <dbReference type="SAM" id="MobiDB-lite"/>
    </source>
</evidence>
<feature type="compositionally biased region" description="Basic and acidic residues" evidence="1">
    <location>
        <begin position="446"/>
        <end position="464"/>
    </location>
</feature>
<feature type="region of interest" description="Disordered" evidence="1">
    <location>
        <begin position="438"/>
        <end position="504"/>
    </location>
</feature>
<feature type="compositionally biased region" description="Basic and acidic residues" evidence="1">
    <location>
        <begin position="52"/>
        <end position="73"/>
    </location>
</feature>
<dbReference type="InterPro" id="IPR021145">
    <property type="entry name" value="Portal_protein_SPP1_Gp6-like"/>
</dbReference>
<dbReference type="Proteomes" id="UP001220377">
    <property type="component" value="Chromosome"/>
</dbReference>
<dbReference type="RefSeq" id="WP_274261900.1">
    <property type="nucleotide sequence ID" value="NZ_CP117884.1"/>
</dbReference>
<sequence>MDQDDGIMSLDVARSIFQNTDGERMVTDRNYRQSLRYYRNQNDIVIKTGGKSKADNEKKEAEKKDPLHDHDSRVSSNFQQLLVDQKASYTVGTPPTIDTESKSDNSKIEDTLGDVWQSTLYKLIVDASLAGTSWLHVWNDDEGFHYAEVPPFEVTPIYKNSLTHELLAVRRTYDQLDPADGKVYTYNEYWTQDSATFFKMPQGQDYDTMVYNQSVALVDSVNDESMDNVATFKHGFKGVPFIPFRNNSDERPDLYKYKGLIDVYDLVYNGFVNDVEDVQQVILILTNYEGTSLEEFKDNLRKYKAANFESTSADDRSGLDKLTIDIPVEARTQLLDTTFKNIFYQGQGVNPNELSLGTNLSGTAIKMLYGQLELKAQQIESEFTPSVAQLVRFILGKDSTYKITQTWTRTSIQNDSEQADIVAKLAAVSSKEAIAKHNPIADDPDQELKDLQHDQDAADERQAAKPDPFANPDAAQAAQQDPDGQQEDDKDNQTGDDKKPVDDE</sequence>
<reference evidence="2 3" key="1">
    <citation type="submission" date="2023-02" db="EMBL/GenBank/DDBJ databases">
        <title>Genome sequence of Lacticaseibacillus sp. KACC 23028.</title>
        <authorList>
            <person name="Kim S."/>
            <person name="Heo J."/>
            <person name="Kwon S.-W."/>
        </authorList>
    </citation>
    <scope>NUCLEOTIDE SEQUENCE [LARGE SCALE GENOMIC DNA]</scope>
    <source>
        <strain evidence="2 3">KACC 23028</strain>
    </source>
</reference>
<feature type="compositionally biased region" description="Low complexity" evidence="1">
    <location>
        <begin position="466"/>
        <end position="483"/>
    </location>
</feature>
<dbReference type="Pfam" id="PF05133">
    <property type="entry name" value="SPP1_portal"/>
    <property type="match status" value="1"/>
</dbReference>
<gene>
    <name evidence="2" type="ORF">PQ472_05145</name>
</gene>
<feature type="compositionally biased region" description="Basic and acidic residues" evidence="1">
    <location>
        <begin position="491"/>
        <end position="504"/>
    </location>
</feature>
<protein>
    <submittedName>
        <fullName evidence="2">Phage portal protein</fullName>
    </submittedName>
</protein>
<proteinExistence type="predicted"/>
<name>A0ABY7WTZ4_9LACO</name>
<evidence type="ECO:0000313" key="3">
    <source>
        <dbReference type="Proteomes" id="UP001220377"/>
    </source>
</evidence>
<keyword evidence="3" id="KW-1185">Reference proteome</keyword>
<organism evidence="2 3">
    <name type="scientific">Lacticaseibacillus pabuli</name>
    <dbReference type="NCBI Taxonomy" id="3025672"/>
    <lineage>
        <taxon>Bacteria</taxon>
        <taxon>Bacillati</taxon>
        <taxon>Bacillota</taxon>
        <taxon>Bacilli</taxon>
        <taxon>Lactobacillales</taxon>
        <taxon>Lactobacillaceae</taxon>
        <taxon>Lacticaseibacillus</taxon>
    </lineage>
</organism>
<accession>A0ABY7WTZ4</accession>
<evidence type="ECO:0000313" key="2">
    <source>
        <dbReference type="EMBL" id="WDF83623.1"/>
    </source>
</evidence>